<dbReference type="Proteomes" id="UP000298030">
    <property type="component" value="Unassembled WGS sequence"/>
</dbReference>
<evidence type="ECO:0000256" key="6">
    <source>
        <dbReference type="ARBA" id="ARBA00023242"/>
    </source>
</evidence>
<dbReference type="InterPro" id="IPR039768">
    <property type="entry name" value="Nmd3"/>
</dbReference>
<proteinExistence type="inferred from homology"/>
<evidence type="ECO:0000259" key="10">
    <source>
        <dbReference type="Pfam" id="PF21192"/>
    </source>
</evidence>
<protein>
    <recommendedName>
        <fullName evidence="2 7">60S ribosomal export protein NMD3</fullName>
    </recommendedName>
</protein>
<evidence type="ECO:0000256" key="8">
    <source>
        <dbReference type="SAM" id="MobiDB-lite"/>
    </source>
</evidence>
<evidence type="ECO:0000259" key="9">
    <source>
        <dbReference type="Pfam" id="PF04981"/>
    </source>
</evidence>
<evidence type="ECO:0000256" key="3">
    <source>
        <dbReference type="ARBA" id="ARBA00022448"/>
    </source>
</evidence>
<feature type="domain" description="60S ribosomal export protein NMD3 OB-fold" evidence="10">
    <location>
        <begin position="309"/>
        <end position="413"/>
    </location>
</feature>
<evidence type="ECO:0000256" key="4">
    <source>
        <dbReference type="ARBA" id="ARBA00022490"/>
    </source>
</evidence>
<keyword evidence="3 7" id="KW-0813">Transport</keyword>
<dbReference type="InterPro" id="IPR007064">
    <property type="entry name" value="Nmd3_N"/>
</dbReference>
<dbReference type="PANTHER" id="PTHR12746">
    <property type="entry name" value="NONSENSE-MEDIATED MRNA DECAY PROTEIN 3"/>
    <property type="match status" value="1"/>
</dbReference>
<evidence type="ECO:0000256" key="1">
    <source>
        <dbReference type="ARBA" id="ARBA00009794"/>
    </source>
</evidence>
<dbReference type="GO" id="GO:0005737">
    <property type="term" value="C:cytoplasm"/>
    <property type="evidence" value="ECO:0007669"/>
    <property type="project" value="UniProtKB-SubCell"/>
</dbReference>
<reference evidence="12 13" key="1">
    <citation type="journal article" date="2019" name="Nat. Ecol. Evol.">
        <title>Megaphylogeny resolves global patterns of mushroom evolution.</title>
        <authorList>
            <person name="Varga T."/>
            <person name="Krizsan K."/>
            <person name="Foldi C."/>
            <person name="Dima B."/>
            <person name="Sanchez-Garcia M."/>
            <person name="Sanchez-Ramirez S."/>
            <person name="Szollosi G.J."/>
            <person name="Szarkandi J.G."/>
            <person name="Papp V."/>
            <person name="Albert L."/>
            <person name="Andreopoulos W."/>
            <person name="Angelini C."/>
            <person name="Antonin V."/>
            <person name="Barry K.W."/>
            <person name="Bougher N.L."/>
            <person name="Buchanan P."/>
            <person name="Buyck B."/>
            <person name="Bense V."/>
            <person name="Catcheside P."/>
            <person name="Chovatia M."/>
            <person name="Cooper J."/>
            <person name="Damon W."/>
            <person name="Desjardin D."/>
            <person name="Finy P."/>
            <person name="Geml J."/>
            <person name="Haridas S."/>
            <person name="Hughes K."/>
            <person name="Justo A."/>
            <person name="Karasinski D."/>
            <person name="Kautmanova I."/>
            <person name="Kiss B."/>
            <person name="Kocsube S."/>
            <person name="Kotiranta H."/>
            <person name="LaButti K.M."/>
            <person name="Lechner B.E."/>
            <person name="Liimatainen K."/>
            <person name="Lipzen A."/>
            <person name="Lukacs Z."/>
            <person name="Mihaltcheva S."/>
            <person name="Morgado L.N."/>
            <person name="Niskanen T."/>
            <person name="Noordeloos M.E."/>
            <person name="Ohm R.A."/>
            <person name="Ortiz-Santana B."/>
            <person name="Ovrebo C."/>
            <person name="Racz N."/>
            <person name="Riley R."/>
            <person name="Savchenko A."/>
            <person name="Shiryaev A."/>
            <person name="Soop K."/>
            <person name="Spirin V."/>
            <person name="Szebenyi C."/>
            <person name="Tomsovsky M."/>
            <person name="Tulloss R.E."/>
            <person name="Uehling J."/>
            <person name="Grigoriev I.V."/>
            <person name="Vagvolgyi C."/>
            <person name="Papp T."/>
            <person name="Martin F.M."/>
            <person name="Miettinen O."/>
            <person name="Hibbett D.S."/>
            <person name="Nagy L.G."/>
        </authorList>
    </citation>
    <scope>NUCLEOTIDE SEQUENCE [LARGE SCALE GENOMIC DNA]</scope>
    <source>
        <strain evidence="12 13">FP101781</strain>
    </source>
</reference>
<dbReference type="Pfam" id="PF04981">
    <property type="entry name" value="NMD3"/>
    <property type="match status" value="1"/>
</dbReference>
<feature type="region of interest" description="Disordered" evidence="8">
    <location>
        <begin position="494"/>
        <end position="533"/>
    </location>
</feature>
<feature type="domain" description="Nmd3 N-terminal" evidence="9">
    <location>
        <begin position="14"/>
        <end position="242"/>
    </location>
</feature>
<dbReference type="AlphaFoldDB" id="A0A4Y7TJP7"/>
<dbReference type="STRING" id="71717.A0A4Y7TJP7"/>
<dbReference type="InterPro" id="IPR048899">
    <property type="entry name" value="NMD_SH3"/>
</dbReference>
<dbReference type="GO" id="GO:0015031">
    <property type="term" value="P:protein transport"/>
    <property type="evidence" value="ECO:0007669"/>
    <property type="project" value="UniProtKB-KW"/>
</dbReference>
<feature type="compositionally biased region" description="Acidic residues" evidence="8">
    <location>
        <begin position="520"/>
        <end position="531"/>
    </location>
</feature>
<keyword evidence="13" id="KW-1185">Reference proteome</keyword>
<comment type="function">
    <text evidence="7">Acts as an adapter for the XPO1/CRM1-mediated export of the 60S ribosomal subunit.</text>
</comment>
<keyword evidence="6 7" id="KW-0539">Nucleus</keyword>
<feature type="region of interest" description="Disordered" evidence="8">
    <location>
        <begin position="545"/>
        <end position="564"/>
    </location>
</feature>
<keyword evidence="4 7" id="KW-0963">Cytoplasm</keyword>
<evidence type="ECO:0000313" key="12">
    <source>
        <dbReference type="EMBL" id="TEB34214.1"/>
    </source>
</evidence>
<feature type="domain" description="60S ribosomal export protein NMD3 SH3" evidence="11">
    <location>
        <begin position="245"/>
        <end position="293"/>
    </location>
</feature>
<evidence type="ECO:0000256" key="5">
    <source>
        <dbReference type="ARBA" id="ARBA00022927"/>
    </source>
</evidence>
<keyword evidence="5 7" id="KW-0653">Protein transport</keyword>
<dbReference type="GO" id="GO:0043023">
    <property type="term" value="F:ribosomal large subunit binding"/>
    <property type="evidence" value="ECO:0007669"/>
    <property type="project" value="InterPro"/>
</dbReference>
<dbReference type="Pfam" id="PF21193">
    <property type="entry name" value="NMD_SH3"/>
    <property type="match status" value="1"/>
</dbReference>
<accession>A0A4Y7TJP7</accession>
<evidence type="ECO:0000256" key="7">
    <source>
        <dbReference type="RuleBase" id="RU364108"/>
    </source>
</evidence>
<name>A0A4Y7TJP7_COPMI</name>
<dbReference type="OrthoDB" id="203821at2759"/>
<comment type="caution">
    <text evidence="12">The sequence shown here is derived from an EMBL/GenBank/DDBJ whole genome shotgun (WGS) entry which is preliminary data.</text>
</comment>
<gene>
    <name evidence="12" type="ORF">FA13DRAFT_73851</name>
</gene>
<dbReference type="PANTHER" id="PTHR12746:SF2">
    <property type="entry name" value="60S RIBOSOMAL EXPORT PROTEIN NMD3"/>
    <property type="match status" value="1"/>
</dbReference>
<dbReference type="EMBL" id="QPFP01000010">
    <property type="protein sequence ID" value="TEB34214.1"/>
    <property type="molecule type" value="Genomic_DNA"/>
</dbReference>
<sequence>MEFTPGPAVHRVLCADCGTPIVPNSANLCVACLRNTIDITEGIPKQASVAFCRNCERFLSPPNAWTLARPESSELLAICLKKLKGLAKVRLTDARFIWTEPHSKRLKVAMTIQKEVLTNTILEQTFEIEYLVQHGQCPDCARLAAKNTWKALVQVRQKVPHKRTFLFLEQLIIKHSAQKDTISIKEVKDGLDFFYSSRSHALKMVEFLASVTPVKSKSSEQLISADIHSSTANFKYTFSVEIVPICKDDLVCIPLKQARQLSNISPLTVCTRVGNSLQLLDPATLQTCEIPPQVYWRTPFDSLATVTDLVEFTILDIEPDFSRQKGKWVMADAQVAVSGAFKSNRKDSNNDDVMDYDGVGSASMIFHTRTHLGAILQPGDAAMGYHLTSANYNSDSYAEVPQGRIPDVILVKKSYPNRRKKSKARNWKLRSMAKEADEEGATGAARGAIGRMGGRDSKKVEEDYEIFLRELEEDPDLRANVNLYKAADVKMDTTEPEKPVGGKKKKVQYAMDVDEKSEATDEEAEEAEPDFPEVRIDELLEEFDEMTLGGGGDGGDGGFIEDQP</sequence>
<evidence type="ECO:0000256" key="2">
    <source>
        <dbReference type="ARBA" id="ARBA00017035"/>
    </source>
</evidence>
<dbReference type="GO" id="GO:0005634">
    <property type="term" value="C:nucleus"/>
    <property type="evidence" value="ECO:0007669"/>
    <property type="project" value="UniProtKB-SubCell"/>
</dbReference>
<evidence type="ECO:0000259" key="11">
    <source>
        <dbReference type="Pfam" id="PF21193"/>
    </source>
</evidence>
<comment type="subcellular location">
    <subcellularLocation>
        <location evidence="7">Cytoplasm</location>
    </subcellularLocation>
    <subcellularLocation>
        <location evidence="7">Nucleus</location>
    </subcellularLocation>
</comment>
<organism evidence="12 13">
    <name type="scientific">Coprinellus micaceus</name>
    <name type="common">Glistening ink-cap mushroom</name>
    <name type="synonym">Coprinus micaceus</name>
    <dbReference type="NCBI Taxonomy" id="71717"/>
    <lineage>
        <taxon>Eukaryota</taxon>
        <taxon>Fungi</taxon>
        <taxon>Dikarya</taxon>
        <taxon>Basidiomycota</taxon>
        <taxon>Agaricomycotina</taxon>
        <taxon>Agaricomycetes</taxon>
        <taxon>Agaricomycetidae</taxon>
        <taxon>Agaricales</taxon>
        <taxon>Agaricineae</taxon>
        <taxon>Psathyrellaceae</taxon>
        <taxon>Coprinellus</taxon>
    </lineage>
</organism>
<comment type="similarity">
    <text evidence="1 7">Belongs to the NMD3 family.</text>
</comment>
<dbReference type="GO" id="GO:0000055">
    <property type="term" value="P:ribosomal large subunit export from nucleus"/>
    <property type="evidence" value="ECO:0007669"/>
    <property type="project" value="TreeGrafter"/>
</dbReference>
<dbReference type="Pfam" id="PF21192">
    <property type="entry name" value="OB_NMD3"/>
    <property type="match status" value="1"/>
</dbReference>
<evidence type="ECO:0000313" key="13">
    <source>
        <dbReference type="Proteomes" id="UP000298030"/>
    </source>
</evidence>
<feature type="compositionally biased region" description="Gly residues" evidence="8">
    <location>
        <begin position="548"/>
        <end position="558"/>
    </location>
</feature>
<dbReference type="InterPro" id="IPR048898">
    <property type="entry name" value="OB_NMD3"/>
</dbReference>